<dbReference type="PANTHER" id="PTHR34512">
    <property type="entry name" value="CELL SURFACE PROTEIN"/>
    <property type="match status" value="1"/>
</dbReference>
<dbReference type="EMBL" id="CP036316">
    <property type="protein sequence ID" value="QDT66595.1"/>
    <property type="molecule type" value="Genomic_DNA"/>
</dbReference>
<keyword evidence="5" id="KW-1185">Reference proteome</keyword>
<dbReference type="InterPro" id="IPR018391">
    <property type="entry name" value="PQQ_b-propeller_rpt"/>
</dbReference>
<dbReference type="Proteomes" id="UP000319976">
    <property type="component" value="Chromosome"/>
</dbReference>
<dbReference type="SMART" id="SM00564">
    <property type="entry name" value="PQQ"/>
    <property type="match status" value="3"/>
</dbReference>
<reference evidence="4 5" key="1">
    <citation type="submission" date="2019-02" db="EMBL/GenBank/DDBJ databases">
        <title>Deep-cultivation of Planctomycetes and their phenomic and genomic characterization uncovers novel biology.</title>
        <authorList>
            <person name="Wiegand S."/>
            <person name="Jogler M."/>
            <person name="Boedeker C."/>
            <person name="Pinto D."/>
            <person name="Vollmers J."/>
            <person name="Rivas-Marin E."/>
            <person name="Kohn T."/>
            <person name="Peeters S.H."/>
            <person name="Heuer A."/>
            <person name="Rast P."/>
            <person name="Oberbeckmann S."/>
            <person name="Bunk B."/>
            <person name="Jeske O."/>
            <person name="Meyerdierks A."/>
            <person name="Storesund J.E."/>
            <person name="Kallscheuer N."/>
            <person name="Luecker S."/>
            <person name="Lage O.M."/>
            <person name="Pohl T."/>
            <person name="Merkel B.J."/>
            <person name="Hornburger P."/>
            <person name="Mueller R.-W."/>
            <person name="Bruemmer F."/>
            <person name="Labrenz M."/>
            <person name="Spormann A.M."/>
            <person name="Op den Camp H."/>
            <person name="Overmann J."/>
            <person name="Amann R."/>
            <person name="Jetten M.S.M."/>
            <person name="Mascher T."/>
            <person name="Medema M.H."/>
            <person name="Devos D.P."/>
            <person name="Kaster A.-K."/>
            <person name="Ovreas L."/>
            <person name="Rohde M."/>
            <person name="Galperin M.Y."/>
            <person name="Jogler C."/>
        </authorList>
    </citation>
    <scope>NUCLEOTIDE SEQUENCE [LARGE SCALE GENOMIC DNA]</scope>
    <source>
        <strain evidence="4 5">V22</strain>
    </source>
</reference>
<dbReference type="Pfam" id="PF13360">
    <property type="entry name" value="PQQ_2"/>
    <property type="match status" value="1"/>
</dbReference>
<accession>A0A517TDZ6</accession>
<feature type="chain" id="PRO_5021748693" evidence="2">
    <location>
        <begin position="20"/>
        <end position="464"/>
    </location>
</feature>
<dbReference type="KEGG" id="chya:V22_38650"/>
<evidence type="ECO:0000256" key="1">
    <source>
        <dbReference type="SAM" id="MobiDB-lite"/>
    </source>
</evidence>
<feature type="domain" description="Pyrrolo-quinoline quinone repeat" evidence="3">
    <location>
        <begin position="137"/>
        <end position="380"/>
    </location>
</feature>
<gene>
    <name evidence="4" type="ORF">V22_38650</name>
</gene>
<dbReference type="PROSITE" id="PS51257">
    <property type="entry name" value="PROKAR_LIPOPROTEIN"/>
    <property type="match status" value="1"/>
</dbReference>
<dbReference type="Gene3D" id="2.130.10.10">
    <property type="entry name" value="YVTN repeat-like/Quinoprotein amine dehydrogenase"/>
    <property type="match status" value="1"/>
</dbReference>
<dbReference type="InterPro" id="IPR002372">
    <property type="entry name" value="PQQ_rpt_dom"/>
</dbReference>
<evidence type="ECO:0000313" key="4">
    <source>
        <dbReference type="EMBL" id="QDT66595.1"/>
    </source>
</evidence>
<dbReference type="RefSeq" id="WP_145265807.1">
    <property type="nucleotide sequence ID" value="NZ_CP036316.1"/>
</dbReference>
<dbReference type="OrthoDB" id="244732at2"/>
<keyword evidence="2" id="KW-0732">Signal</keyword>
<feature type="region of interest" description="Disordered" evidence="1">
    <location>
        <begin position="59"/>
        <end position="84"/>
    </location>
</feature>
<evidence type="ECO:0000256" key="2">
    <source>
        <dbReference type="SAM" id="SignalP"/>
    </source>
</evidence>
<proteinExistence type="predicted"/>
<dbReference type="Gene3D" id="2.40.10.480">
    <property type="match status" value="1"/>
</dbReference>
<name>A0A517TDZ6_9PLAN</name>
<sequence precursor="true">MIRCLSVLCSLLVAFTLSSCGRPPGGGPQANQKPVEEVFASIESGVILSAVSAPSAGTTPVEGKLLTPNEETGWPTWRGPNRNGVAPGVNPPLKWSARENILWSAQLPGRGHGSPCIYDGKVIVATADEINQQQGLFAYDADNGKVLWRVEVSRGGFPGQREMHHESTHASCTPACDGELVFVAFLHHNSVQVSAYTLDGKKAWGEVNVGSFRSKFGYAPSPSLYGPYVVIAADHQGGGYLAALDRKTGEIKWRRRRPAVSSYASPLIANVAGKDQLLMAGCDQIASFDPATGDPTWSVSGTSSACTGTVVYEDGLVASSGGFPDRETMVVSADGSRDVLWRKSVKAYVPSMLLHDGLLYLVSDDGRSLCIDAKTGEEKWRTRLQGKLFRASPVWVDDHVLISNNEGLTYVFKATGDSYQQVAANKLGTETYASPAIVGDRIYLRVASGSGGNRQETLYCVGEG</sequence>
<dbReference type="InterPro" id="IPR011047">
    <property type="entry name" value="Quinoprotein_ADH-like_sf"/>
</dbReference>
<dbReference type="InterPro" id="IPR015943">
    <property type="entry name" value="WD40/YVTN_repeat-like_dom_sf"/>
</dbReference>
<organism evidence="4 5">
    <name type="scientific">Calycomorphotria hydatis</name>
    <dbReference type="NCBI Taxonomy" id="2528027"/>
    <lineage>
        <taxon>Bacteria</taxon>
        <taxon>Pseudomonadati</taxon>
        <taxon>Planctomycetota</taxon>
        <taxon>Planctomycetia</taxon>
        <taxon>Planctomycetales</taxon>
        <taxon>Planctomycetaceae</taxon>
        <taxon>Calycomorphotria</taxon>
    </lineage>
</organism>
<dbReference type="PANTHER" id="PTHR34512:SF30">
    <property type="entry name" value="OUTER MEMBRANE PROTEIN ASSEMBLY FACTOR BAMB"/>
    <property type="match status" value="1"/>
</dbReference>
<feature type="signal peptide" evidence="2">
    <location>
        <begin position="1"/>
        <end position="19"/>
    </location>
</feature>
<evidence type="ECO:0000313" key="5">
    <source>
        <dbReference type="Proteomes" id="UP000319976"/>
    </source>
</evidence>
<dbReference type="AlphaFoldDB" id="A0A517TDZ6"/>
<protein>
    <submittedName>
        <fullName evidence="4">Outer membrane biogenesis protein BamB</fullName>
    </submittedName>
</protein>
<dbReference type="SUPFAM" id="SSF50998">
    <property type="entry name" value="Quinoprotein alcohol dehydrogenase-like"/>
    <property type="match status" value="1"/>
</dbReference>
<evidence type="ECO:0000259" key="3">
    <source>
        <dbReference type="Pfam" id="PF13360"/>
    </source>
</evidence>